<evidence type="ECO:0000313" key="2">
    <source>
        <dbReference type="Proteomes" id="UP001397290"/>
    </source>
</evidence>
<sequence length="187" mass="21192">MFEIHGGCGFSKRLLHIFSQVAYCSTRMLQDGETPVVPVTAEFLYDQLVQMHQWSAEYESWNAAISRHQPIEWIPQTVQSYVVQEAKQMIEVTAEALRRNNHMVIGNTADLVKCISIMPASGTMFIANAPLLQVFSLGLLATVEEHVEVADAWFEQVIRTPVRSSVPPLYGALDRIQSWMDREFPLP</sequence>
<gene>
    <name evidence="1" type="ORF">G3M48_010104</name>
</gene>
<protein>
    <submittedName>
        <fullName evidence="1">Uncharacterized protein</fullName>
    </submittedName>
</protein>
<comment type="caution">
    <text evidence="1">The sequence shown here is derived from an EMBL/GenBank/DDBJ whole genome shotgun (WGS) entry which is preliminary data.</text>
</comment>
<evidence type="ECO:0000313" key="1">
    <source>
        <dbReference type="EMBL" id="KAK8141659.1"/>
    </source>
</evidence>
<accession>A0AAW0RHK3</accession>
<dbReference type="Proteomes" id="UP001397290">
    <property type="component" value="Unassembled WGS sequence"/>
</dbReference>
<reference evidence="1 2" key="1">
    <citation type="submission" date="2020-02" db="EMBL/GenBank/DDBJ databases">
        <title>Comparative genomics of the hypocrealean fungal genus Beauvera.</title>
        <authorList>
            <person name="Showalter D.N."/>
            <person name="Bushley K.E."/>
            <person name="Rehner S.A."/>
        </authorList>
    </citation>
    <scope>NUCLEOTIDE SEQUENCE [LARGE SCALE GENOMIC DNA]</scope>
    <source>
        <strain evidence="1 2">ARSEF4384</strain>
    </source>
</reference>
<proteinExistence type="predicted"/>
<dbReference type="AlphaFoldDB" id="A0AAW0RHK3"/>
<keyword evidence="2" id="KW-1185">Reference proteome</keyword>
<name>A0AAW0RHK3_9HYPO</name>
<organism evidence="1 2">
    <name type="scientific">Beauveria asiatica</name>
    <dbReference type="NCBI Taxonomy" id="1069075"/>
    <lineage>
        <taxon>Eukaryota</taxon>
        <taxon>Fungi</taxon>
        <taxon>Dikarya</taxon>
        <taxon>Ascomycota</taxon>
        <taxon>Pezizomycotina</taxon>
        <taxon>Sordariomycetes</taxon>
        <taxon>Hypocreomycetidae</taxon>
        <taxon>Hypocreales</taxon>
        <taxon>Cordycipitaceae</taxon>
        <taxon>Beauveria</taxon>
    </lineage>
</organism>
<dbReference type="EMBL" id="JAAHCF010000884">
    <property type="protein sequence ID" value="KAK8141659.1"/>
    <property type="molecule type" value="Genomic_DNA"/>
</dbReference>